<evidence type="ECO:0000256" key="1">
    <source>
        <dbReference type="ARBA" id="ARBA00022553"/>
    </source>
</evidence>
<dbReference type="PANTHER" id="PTHR44591:SF23">
    <property type="entry name" value="CHEY SUBFAMILY"/>
    <property type="match status" value="1"/>
</dbReference>
<dbReference type="PANTHER" id="PTHR44591">
    <property type="entry name" value="STRESS RESPONSE REGULATOR PROTEIN 1"/>
    <property type="match status" value="1"/>
</dbReference>
<evidence type="ECO:0000313" key="4">
    <source>
        <dbReference type="EMBL" id="UTW03383.1"/>
    </source>
</evidence>
<proteinExistence type="predicted"/>
<feature type="modified residue" description="4-aspartylphosphate" evidence="2">
    <location>
        <position position="290"/>
    </location>
</feature>
<dbReference type="InterPro" id="IPR011006">
    <property type="entry name" value="CheY-like_superfamily"/>
</dbReference>
<dbReference type="Proteomes" id="UP001059950">
    <property type="component" value="Chromosome"/>
</dbReference>
<dbReference type="InterPro" id="IPR001789">
    <property type="entry name" value="Sig_transdc_resp-reg_receiver"/>
</dbReference>
<feature type="domain" description="Response regulatory" evidence="3">
    <location>
        <begin position="241"/>
        <end position="357"/>
    </location>
</feature>
<evidence type="ECO:0000259" key="3">
    <source>
        <dbReference type="PROSITE" id="PS50110"/>
    </source>
</evidence>
<keyword evidence="1 2" id="KW-0597">Phosphoprotein</keyword>
<dbReference type="Pfam" id="PF00072">
    <property type="entry name" value="Response_reg"/>
    <property type="match status" value="1"/>
</dbReference>
<dbReference type="PROSITE" id="PS50110">
    <property type="entry name" value="RESPONSE_REGULATORY"/>
    <property type="match status" value="1"/>
</dbReference>
<accession>A0ABY5GUB6</accession>
<evidence type="ECO:0000313" key="5">
    <source>
        <dbReference type="Proteomes" id="UP001059950"/>
    </source>
</evidence>
<dbReference type="Gene3D" id="3.40.50.2300">
    <property type="match status" value="1"/>
</dbReference>
<organism evidence="4 5">
    <name type="scientific">Amphritea atlantica</name>
    <dbReference type="NCBI Taxonomy" id="355243"/>
    <lineage>
        <taxon>Bacteria</taxon>
        <taxon>Pseudomonadati</taxon>
        <taxon>Pseudomonadota</taxon>
        <taxon>Gammaproteobacteria</taxon>
        <taxon>Oceanospirillales</taxon>
        <taxon>Oceanospirillaceae</taxon>
        <taxon>Amphritea</taxon>
    </lineage>
</organism>
<dbReference type="SMART" id="SM00448">
    <property type="entry name" value="REC"/>
    <property type="match status" value="1"/>
</dbReference>
<dbReference type="EMBL" id="CP073344">
    <property type="protein sequence ID" value="UTW03383.1"/>
    <property type="molecule type" value="Genomic_DNA"/>
</dbReference>
<dbReference type="SUPFAM" id="SSF52172">
    <property type="entry name" value="CheY-like"/>
    <property type="match status" value="1"/>
</dbReference>
<protein>
    <submittedName>
        <fullName evidence="4">Response regulator</fullName>
    </submittedName>
</protein>
<keyword evidence="5" id="KW-1185">Reference proteome</keyword>
<dbReference type="InterPro" id="IPR050595">
    <property type="entry name" value="Bact_response_regulator"/>
</dbReference>
<sequence length="364" mass="40804">MMTKSVVLVLSDGGHLHDDTEDFLRRKGHDVITDPDSFGDAFAQDSHKIILIAYQDLEQGLECYNRVVAEFSLGCCPHYSVILCISKDASAAAELCLNQTVDNYFIVKPIYDMHRLALLVKQADDAVVHAEQQMALACIGEELVEHKRELDHFIISNIDKGVECQADTVNAFSAALNELTELIAGHYDHHLIIEHNNVAEQTRQLSDRKLRDISEWAETAKEGYNEINRLKMPDVSENKRNIALIGSDSKDTVSVQQTLFDCGYNPVVFANAREALPAMICRKPDLLLLDYEVSDLSALKVLAYMHKFNQLTDIPVILLTELRDKEILSACLKAGARDFIVTPADKETLCDKISKLLPDYQAQT</sequence>
<gene>
    <name evidence="4" type="ORF">KDX31_19055</name>
</gene>
<name>A0ABY5GUB6_9GAMM</name>
<reference evidence="4" key="1">
    <citation type="submission" date="2021-04" db="EMBL/GenBank/DDBJ databases">
        <title>Oceanospirillales bacteria with DddD are important DMSP degraders in coastal seawater.</title>
        <authorList>
            <person name="Liu J."/>
        </authorList>
    </citation>
    <scope>NUCLEOTIDE SEQUENCE</scope>
    <source>
        <strain evidence="4">GY6</strain>
    </source>
</reference>
<evidence type="ECO:0000256" key="2">
    <source>
        <dbReference type="PROSITE-ProRule" id="PRU00169"/>
    </source>
</evidence>